<dbReference type="EC" id="4.6.1.2" evidence="2 11"/>
<dbReference type="PROSITE" id="PS00452">
    <property type="entry name" value="GUANYLATE_CYCLASE_1"/>
    <property type="match status" value="1"/>
</dbReference>
<dbReference type="Gene3D" id="3.30.70.1230">
    <property type="entry name" value="Nucleotide cyclase"/>
    <property type="match status" value="1"/>
</dbReference>
<keyword evidence="3" id="KW-0812">Transmembrane</keyword>
<dbReference type="InterPro" id="IPR011645">
    <property type="entry name" value="HNOB_dom_associated"/>
</dbReference>
<feature type="compositionally biased region" description="Basic and acidic residues" evidence="12">
    <location>
        <begin position="561"/>
        <end position="574"/>
    </location>
</feature>
<dbReference type="PROSITE" id="PS50125">
    <property type="entry name" value="GUANYLATE_CYCLASE_2"/>
    <property type="match status" value="1"/>
</dbReference>
<evidence type="ECO:0000256" key="4">
    <source>
        <dbReference type="ARBA" id="ARBA00022729"/>
    </source>
</evidence>
<comment type="catalytic activity">
    <reaction evidence="11">
        <text>GTP = 3',5'-cyclic GMP + diphosphate</text>
        <dbReference type="Rhea" id="RHEA:13665"/>
        <dbReference type="ChEBI" id="CHEBI:33019"/>
        <dbReference type="ChEBI" id="CHEBI:37565"/>
        <dbReference type="ChEBI" id="CHEBI:57746"/>
        <dbReference type="EC" id="4.6.1.2"/>
    </reaction>
</comment>
<dbReference type="CDD" id="cd07302">
    <property type="entry name" value="CHD"/>
    <property type="match status" value="1"/>
</dbReference>
<feature type="domain" description="Protein kinase" evidence="13">
    <location>
        <begin position="1"/>
        <end position="149"/>
    </location>
</feature>
<evidence type="ECO:0000313" key="15">
    <source>
        <dbReference type="EMBL" id="KAL3847390.1"/>
    </source>
</evidence>
<comment type="caution">
    <text evidence="15">The sequence shown here is derived from an EMBL/GenBank/DDBJ whole genome shotgun (WGS) entry which is preliminary data.</text>
</comment>
<dbReference type="InterPro" id="IPR001245">
    <property type="entry name" value="Ser-Thr/Tyr_kinase_cat_dom"/>
</dbReference>
<evidence type="ECO:0000256" key="9">
    <source>
        <dbReference type="ARBA" id="ARBA00023293"/>
    </source>
</evidence>
<evidence type="ECO:0000256" key="10">
    <source>
        <dbReference type="RuleBase" id="RU000405"/>
    </source>
</evidence>
<evidence type="ECO:0000259" key="14">
    <source>
        <dbReference type="PROSITE" id="PS50125"/>
    </source>
</evidence>
<feature type="compositionally biased region" description="Polar residues" evidence="12">
    <location>
        <begin position="437"/>
        <end position="452"/>
    </location>
</feature>
<dbReference type="AlphaFoldDB" id="A0ABD3UG96"/>
<keyword evidence="8 10" id="KW-0456">Lyase</keyword>
<name>A0ABD3UG96_SINWO</name>
<keyword evidence="16" id="KW-1185">Reference proteome</keyword>
<evidence type="ECO:0000256" key="11">
    <source>
        <dbReference type="RuleBase" id="RU003431"/>
    </source>
</evidence>
<dbReference type="SUPFAM" id="SSF56112">
    <property type="entry name" value="Protein kinase-like (PK-like)"/>
    <property type="match status" value="1"/>
</dbReference>
<dbReference type="Pfam" id="PF07701">
    <property type="entry name" value="HNOBA"/>
    <property type="match status" value="1"/>
</dbReference>
<dbReference type="SUPFAM" id="SSF55073">
    <property type="entry name" value="Nucleotide cyclase"/>
    <property type="match status" value="1"/>
</dbReference>
<dbReference type="GO" id="GO:0004383">
    <property type="term" value="F:guanylate cyclase activity"/>
    <property type="evidence" value="ECO:0007669"/>
    <property type="project" value="UniProtKB-EC"/>
</dbReference>
<dbReference type="InterPro" id="IPR018297">
    <property type="entry name" value="A/G_cyclase_CS"/>
</dbReference>
<dbReference type="EMBL" id="JBJQND010000016">
    <property type="protein sequence ID" value="KAL3847390.1"/>
    <property type="molecule type" value="Genomic_DNA"/>
</dbReference>
<evidence type="ECO:0000256" key="2">
    <source>
        <dbReference type="ARBA" id="ARBA00012202"/>
    </source>
</evidence>
<dbReference type="FunFam" id="3.30.70.1230:FF:000013">
    <property type="entry name" value="Guanylate cyclase"/>
    <property type="match status" value="1"/>
</dbReference>
<dbReference type="PANTHER" id="PTHR11920">
    <property type="entry name" value="GUANYLYL CYCLASE"/>
    <property type="match status" value="1"/>
</dbReference>
<dbReference type="Pfam" id="PF07714">
    <property type="entry name" value="PK_Tyr_Ser-Thr"/>
    <property type="match status" value="1"/>
</dbReference>
<dbReference type="GO" id="GO:0016020">
    <property type="term" value="C:membrane"/>
    <property type="evidence" value="ECO:0007669"/>
    <property type="project" value="UniProtKB-SubCell"/>
</dbReference>
<keyword evidence="7" id="KW-0472">Membrane</keyword>
<dbReference type="GO" id="GO:0000166">
    <property type="term" value="F:nucleotide binding"/>
    <property type="evidence" value="ECO:0007669"/>
    <property type="project" value="UniProtKB-KW"/>
</dbReference>
<dbReference type="InterPro" id="IPR000719">
    <property type="entry name" value="Prot_kinase_dom"/>
</dbReference>
<reference evidence="15 16" key="1">
    <citation type="submission" date="2024-11" db="EMBL/GenBank/DDBJ databases">
        <title>Chromosome-level genome assembly of the freshwater bivalve Anodonta woodiana.</title>
        <authorList>
            <person name="Chen X."/>
        </authorList>
    </citation>
    <scope>NUCLEOTIDE SEQUENCE [LARGE SCALE GENOMIC DNA]</scope>
    <source>
        <strain evidence="15">MN2024</strain>
        <tissue evidence="15">Gills</tissue>
    </source>
</reference>
<dbReference type="InterPro" id="IPR001054">
    <property type="entry name" value="A/G_cyclase"/>
</dbReference>
<dbReference type="InterPro" id="IPR011009">
    <property type="entry name" value="Kinase-like_dom_sf"/>
</dbReference>
<dbReference type="Gene3D" id="6.10.250.780">
    <property type="match status" value="1"/>
</dbReference>
<dbReference type="SMART" id="SM00044">
    <property type="entry name" value="CYCc"/>
    <property type="match status" value="1"/>
</dbReference>
<dbReference type="InterPro" id="IPR029787">
    <property type="entry name" value="Nucleotide_cyclase"/>
</dbReference>
<feature type="domain" description="Guanylate cyclase" evidence="14">
    <location>
        <begin position="223"/>
        <end position="353"/>
    </location>
</feature>
<dbReference type="Gene3D" id="1.10.510.10">
    <property type="entry name" value="Transferase(Phosphotransferase) domain 1"/>
    <property type="match status" value="1"/>
</dbReference>
<evidence type="ECO:0000256" key="12">
    <source>
        <dbReference type="SAM" id="MobiDB-lite"/>
    </source>
</evidence>
<evidence type="ECO:0000256" key="5">
    <source>
        <dbReference type="ARBA" id="ARBA00022741"/>
    </source>
</evidence>
<evidence type="ECO:0000259" key="13">
    <source>
        <dbReference type="PROSITE" id="PS50011"/>
    </source>
</evidence>
<dbReference type="PANTHER" id="PTHR11920:SF462">
    <property type="entry name" value="GUANYLATE CYCLASE"/>
    <property type="match status" value="1"/>
</dbReference>
<keyword evidence="5" id="KW-0547">Nucleotide-binding</keyword>
<comment type="similarity">
    <text evidence="10">Belongs to the adenylyl cyclase class-4/guanylyl cyclase family.</text>
</comment>
<dbReference type="InterPro" id="IPR050401">
    <property type="entry name" value="Cyclic_nucleotide_synthase"/>
</dbReference>
<dbReference type="Proteomes" id="UP001634394">
    <property type="component" value="Unassembled WGS sequence"/>
</dbReference>
<accession>A0ABD3UG96</accession>
<keyword evidence="9 11" id="KW-0141">cGMP biosynthesis</keyword>
<evidence type="ECO:0000256" key="3">
    <source>
        <dbReference type="ARBA" id="ARBA00022692"/>
    </source>
</evidence>
<feature type="region of interest" description="Disordered" evidence="12">
    <location>
        <begin position="557"/>
        <end position="583"/>
    </location>
</feature>
<evidence type="ECO:0000313" key="16">
    <source>
        <dbReference type="Proteomes" id="UP001634394"/>
    </source>
</evidence>
<organism evidence="15 16">
    <name type="scientific">Sinanodonta woodiana</name>
    <name type="common">Chinese pond mussel</name>
    <name type="synonym">Anodonta woodiana</name>
    <dbReference type="NCBI Taxonomy" id="1069815"/>
    <lineage>
        <taxon>Eukaryota</taxon>
        <taxon>Metazoa</taxon>
        <taxon>Spiralia</taxon>
        <taxon>Lophotrochozoa</taxon>
        <taxon>Mollusca</taxon>
        <taxon>Bivalvia</taxon>
        <taxon>Autobranchia</taxon>
        <taxon>Heteroconchia</taxon>
        <taxon>Palaeoheterodonta</taxon>
        <taxon>Unionida</taxon>
        <taxon>Unionoidea</taxon>
        <taxon>Unionidae</taxon>
        <taxon>Unioninae</taxon>
        <taxon>Sinanodonta</taxon>
    </lineage>
</organism>
<keyword evidence="4" id="KW-0732">Signal</keyword>
<proteinExistence type="inferred from homology"/>
<evidence type="ECO:0000256" key="6">
    <source>
        <dbReference type="ARBA" id="ARBA00022989"/>
    </source>
</evidence>
<evidence type="ECO:0000256" key="7">
    <source>
        <dbReference type="ARBA" id="ARBA00023136"/>
    </source>
</evidence>
<evidence type="ECO:0000256" key="1">
    <source>
        <dbReference type="ARBA" id="ARBA00004479"/>
    </source>
</evidence>
<dbReference type="Pfam" id="PF00211">
    <property type="entry name" value="Guanylate_cyc"/>
    <property type="match status" value="1"/>
</dbReference>
<gene>
    <name evidence="15" type="ORF">ACJMK2_018305</name>
</gene>
<dbReference type="PROSITE" id="PS50011">
    <property type="entry name" value="PROTEIN_KINASE_DOM"/>
    <property type="match status" value="1"/>
</dbReference>
<feature type="region of interest" description="Disordered" evidence="12">
    <location>
        <begin position="437"/>
        <end position="459"/>
    </location>
</feature>
<evidence type="ECO:0000256" key="8">
    <source>
        <dbReference type="ARBA" id="ARBA00023239"/>
    </source>
</evidence>
<comment type="subcellular location">
    <subcellularLocation>
        <location evidence="1">Membrane</location>
        <topology evidence="1">Single-pass type I membrane protein</topology>
    </subcellularLocation>
</comment>
<protein>
    <recommendedName>
        <fullName evidence="2 11">Guanylate cyclase</fullName>
        <ecNumber evidence="2 11">4.6.1.2</ecNumber>
    </recommendedName>
</protein>
<keyword evidence="6" id="KW-1133">Transmembrane helix</keyword>
<sequence>MHSCPIKWHGNLKSRNCLIDSRWVLKLADFGIGGFLAKAKLSLKCDAKDLLWTAPEHLRENVSMKGSEKGDVFSFSIIMQEVILRSQPYSMTGLSPQEIINKVKHPPPFLRPSVTHQAAPPEYIQIMKVCWSENPDIRPCIEEIYHQFKTITGGKKLNIVDTMFRMLEKYSTDLEDIVRERTLELEEEKKKTDTLLFRMLPTTVAENLKAGLPIAAESFSEVTIYFSDIVGFTTISAMSNPMQVVDLLNDLYTMFDATINNYDVYKVETIGDAYMVVSGLPIRNGNRHAGEVGTMALDLLSQCGTFTIRHMPEVPLRVRIGLHSGSCVAGVVGLTMPRYCLFGDTVNTASRMESSGTAFRIHLSQETKNCLDLLGGYHTSYRGEVELKGKGLFKTYWLTGKDGFNKKLPEPPPLDSVNNHGLGSVYKNFDPSKFASSRQSSIEVSDNPSSLPESPRERTKYISRELANSKGRKGKLKRTKSAHVLSVAPAGGSPASSRSENKFKKYLKTAIHNAMIAKEDRGSFDLSVSKLKLKNKMSTTSSNSHCTDVSVASSSQCQVQIEHESSNSPRKDSDETQFLQTEC</sequence>